<feature type="transmembrane region" description="Helical" evidence="8">
    <location>
        <begin position="7"/>
        <end position="28"/>
    </location>
</feature>
<dbReference type="PROSITE" id="PS50850">
    <property type="entry name" value="MFS"/>
    <property type="match status" value="1"/>
</dbReference>
<dbReference type="SUPFAM" id="SSF103473">
    <property type="entry name" value="MFS general substrate transporter"/>
    <property type="match status" value="1"/>
</dbReference>
<dbReference type="EMBL" id="CP001998">
    <property type="protein sequence ID" value="ADE53405.1"/>
    <property type="molecule type" value="Genomic_DNA"/>
</dbReference>
<feature type="transmembrane region" description="Helical" evidence="8">
    <location>
        <begin position="77"/>
        <end position="99"/>
    </location>
</feature>
<dbReference type="RefSeq" id="WP_013042130.1">
    <property type="nucleotide sequence ID" value="NC_014008.1"/>
</dbReference>
<dbReference type="InterPro" id="IPR020846">
    <property type="entry name" value="MFS_dom"/>
</dbReference>
<dbReference type="Proteomes" id="UP000000925">
    <property type="component" value="Chromosome"/>
</dbReference>
<dbReference type="Pfam" id="PF00083">
    <property type="entry name" value="Sugar_tr"/>
    <property type="match status" value="2"/>
</dbReference>
<dbReference type="PANTHER" id="PTHR48020:SF12">
    <property type="entry name" value="PROTON MYO-INOSITOL COTRANSPORTER"/>
    <property type="match status" value="1"/>
</dbReference>
<dbReference type="InterPro" id="IPR036259">
    <property type="entry name" value="MFS_trans_sf"/>
</dbReference>
<dbReference type="PROSITE" id="PS00216">
    <property type="entry name" value="SUGAR_TRANSPORT_1"/>
    <property type="match status" value="1"/>
</dbReference>
<feature type="domain" description="Major facilitator superfamily (MFS) profile" evidence="9">
    <location>
        <begin position="10"/>
        <end position="506"/>
    </location>
</feature>
<sequence>MTANRKAFFYAFIVTIGGFIFGLDASVISGTLKFIALEFELNEMQLGTVVSAPGFGVLFALLVTGWLCNRVGRKKTLLVIALLYVVSAVASALATSYWGLVSARFLGGLAFCSLSLASMYIGEIAPVKWRGRLVSINQMNIVFGLSGAYFINYFIIQAIGSESQLATSLNLSETAWRYMLGSEIIPAIAWFSLLFFIPESPRWLVYRGRVDEAKVILRGILPETSVDQEIASIQESFEHGHETKSVWSQLRELCTPRMRKVALVGLLIAGVQGLSGINAILFYAPTVFEQLGGGTDTAFRQATWVGLVSVAFTAAAILFVDRLGRRPMVIGGLIWLGASLGLCAYSFKQARYVLPSDALVELSEQVEIDALSPLADVEYASDIEFKKAIRAAIGDSAAREHEGLLISKAAQLNATLILVGILSFIAAFHFSIGPIMWVLFSEIFPTSLRGVAIPAFAFVVSLSSWFIQKFFPWQLANMGSASIFLFYALVALVGLLGLWPILPETKNKSLEEIQEAFEGK</sequence>
<dbReference type="NCBIfam" id="TIGR00879">
    <property type="entry name" value="SP"/>
    <property type="match status" value="1"/>
</dbReference>
<evidence type="ECO:0000256" key="3">
    <source>
        <dbReference type="ARBA" id="ARBA00022448"/>
    </source>
</evidence>
<dbReference type="InterPro" id="IPR050814">
    <property type="entry name" value="Myo-inositol_Transporter"/>
</dbReference>
<accession>D5EMJ9</accession>
<dbReference type="PRINTS" id="PR00171">
    <property type="entry name" value="SUGRTRNSPORT"/>
</dbReference>
<evidence type="ECO:0000256" key="5">
    <source>
        <dbReference type="ARBA" id="ARBA00022989"/>
    </source>
</evidence>
<feature type="transmembrane region" description="Helical" evidence="8">
    <location>
        <begin position="48"/>
        <end position="68"/>
    </location>
</feature>
<reference evidence="10 11" key="1">
    <citation type="journal article" date="2010" name="Stand. Genomic Sci.">
        <title>Complete genome sequence of Coraliomargarita akajimensis type strain (04OKA010-24).</title>
        <authorList>
            <person name="Mavromatis K."/>
            <person name="Abt B."/>
            <person name="Brambilla E."/>
            <person name="Lapidus A."/>
            <person name="Copeland A."/>
            <person name="Deshpande S."/>
            <person name="Nolan M."/>
            <person name="Lucas S."/>
            <person name="Tice H."/>
            <person name="Cheng J.F."/>
            <person name="Han C."/>
            <person name="Detter J.C."/>
            <person name="Woyke T."/>
            <person name="Goodwin L."/>
            <person name="Pitluck S."/>
            <person name="Held B."/>
            <person name="Brettin T."/>
            <person name="Tapia R."/>
            <person name="Ivanova N."/>
            <person name="Mikhailova N."/>
            <person name="Pati A."/>
            <person name="Liolios K."/>
            <person name="Chen A."/>
            <person name="Palaniappan K."/>
            <person name="Land M."/>
            <person name="Hauser L."/>
            <person name="Chang Y.J."/>
            <person name="Jeffries C.D."/>
            <person name="Rohde M."/>
            <person name="Goker M."/>
            <person name="Bristow J."/>
            <person name="Eisen J.A."/>
            <person name="Markowitz V."/>
            <person name="Hugenholtz P."/>
            <person name="Klenk H.P."/>
            <person name="Kyrpides N.C."/>
        </authorList>
    </citation>
    <scope>NUCLEOTIDE SEQUENCE [LARGE SCALE GENOMIC DNA]</scope>
    <source>
        <strain evidence="11">DSM 45221 / IAM 15411 / JCM 23193 / KCTC 12865</strain>
    </source>
</reference>
<comment type="similarity">
    <text evidence="2 7">Belongs to the major facilitator superfamily. Sugar transporter (TC 2.A.1.1) family.</text>
</comment>
<evidence type="ECO:0000256" key="4">
    <source>
        <dbReference type="ARBA" id="ARBA00022692"/>
    </source>
</evidence>
<comment type="subcellular location">
    <subcellularLocation>
        <location evidence="1">Membrane</location>
        <topology evidence="1">Multi-pass membrane protein</topology>
    </subcellularLocation>
</comment>
<evidence type="ECO:0000256" key="7">
    <source>
        <dbReference type="RuleBase" id="RU003346"/>
    </source>
</evidence>
<evidence type="ECO:0000256" key="6">
    <source>
        <dbReference type="ARBA" id="ARBA00023136"/>
    </source>
</evidence>
<proteinExistence type="inferred from homology"/>
<feature type="transmembrane region" description="Helical" evidence="8">
    <location>
        <begin position="302"/>
        <end position="320"/>
    </location>
</feature>
<dbReference type="GO" id="GO:0022857">
    <property type="term" value="F:transmembrane transporter activity"/>
    <property type="evidence" value="ECO:0007669"/>
    <property type="project" value="InterPro"/>
</dbReference>
<keyword evidence="4 8" id="KW-0812">Transmembrane</keyword>
<evidence type="ECO:0000256" key="1">
    <source>
        <dbReference type="ARBA" id="ARBA00004141"/>
    </source>
</evidence>
<feature type="transmembrane region" description="Helical" evidence="8">
    <location>
        <begin position="414"/>
        <end position="439"/>
    </location>
</feature>
<keyword evidence="6 8" id="KW-0472">Membrane</keyword>
<dbReference type="InterPro" id="IPR005829">
    <property type="entry name" value="Sugar_transporter_CS"/>
</dbReference>
<feature type="transmembrane region" description="Helical" evidence="8">
    <location>
        <begin position="176"/>
        <end position="197"/>
    </location>
</feature>
<dbReference type="InterPro" id="IPR003663">
    <property type="entry name" value="Sugar/inositol_transpt"/>
</dbReference>
<dbReference type="PANTHER" id="PTHR48020">
    <property type="entry name" value="PROTON MYO-INOSITOL COTRANSPORTER"/>
    <property type="match status" value="1"/>
</dbReference>
<dbReference type="HOGENOM" id="CLU_001265_30_5_0"/>
<gene>
    <name evidence="10" type="ordered locus">Caka_0380</name>
</gene>
<feature type="transmembrane region" description="Helical" evidence="8">
    <location>
        <begin position="105"/>
        <end position="127"/>
    </location>
</feature>
<keyword evidence="5 8" id="KW-1133">Transmembrane helix</keyword>
<keyword evidence="3 7" id="KW-0813">Transport</keyword>
<feature type="transmembrane region" description="Helical" evidence="8">
    <location>
        <begin position="483"/>
        <end position="502"/>
    </location>
</feature>
<feature type="transmembrane region" description="Helical" evidence="8">
    <location>
        <begin position="451"/>
        <end position="471"/>
    </location>
</feature>
<keyword evidence="10" id="KW-0762">Sugar transport</keyword>
<name>D5EMJ9_CORAD</name>
<dbReference type="GO" id="GO:0016020">
    <property type="term" value="C:membrane"/>
    <property type="evidence" value="ECO:0007669"/>
    <property type="project" value="UniProtKB-SubCell"/>
</dbReference>
<dbReference type="Gene3D" id="1.20.1250.20">
    <property type="entry name" value="MFS general substrate transporter like domains"/>
    <property type="match status" value="1"/>
</dbReference>
<evidence type="ECO:0000256" key="8">
    <source>
        <dbReference type="SAM" id="Phobius"/>
    </source>
</evidence>
<dbReference type="OrthoDB" id="9783823at2"/>
<organism evidence="10 11">
    <name type="scientific">Coraliomargarita akajimensis (strain DSM 45221 / IAM 15411 / JCM 23193 / KCTC 12865 / 04OKA010-24)</name>
    <dbReference type="NCBI Taxonomy" id="583355"/>
    <lineage>
        <taxon>Bacteria</taxon>
        <taxon>Pseudomonadati</taxon>
        <taxon>Verrucomicrobiota</taxon>
        <taxon>Opitutia</taxon>
        <taxon>Puniceicoccales</taxon>
        <taxon>Coraliomargaritaceae</taxon>
        <taxon>Coraliomargarita</taxon>
    </lineage>
</organism>
<dbReference type="eggNOG" id="COG2814">
    <property type="taxonomic scope" value="Bacteria"/>
</dbReference>
<dbReference type="KEGG" id="caa:Caka_0380"/>
<dbReference type="InterPro" id="IPR005828">
    <property type="entry name" value="MFS_sugar_transport-like"/>
</dbReference>
<feature type="transmembrane region" description="Helical" evidence="8">
    <location>
        <begin position="261"/>
        <end position="282"/>
    </location>
</feature>
<protein>
    <submittedName>
        <fullName evidence="10">Sugar transporter</fullName>
    </submittedName>
</protein>
<dbReference type="AlphaFoldDB" id="D5EMJ9"/>
<keyword evidence="11" id="KW-1185">Reference proteome</keyword>
<feature type="transmembrane region" description="Helical" evidence="8">
    <location>
        <begin position="139"/>
        <end position="156"/>
    </location>
</feature>
<dbReference type="STRING" id="583355.Caka_0380"/>
<evidence type="ECO:0000259" key="9">
    <source>
        <dbReference type="PROSITE" id="PS50850"/>
    </source>
</evidence>
<evidence type="ECO:0000256" key="2">
    <source>
        <dbReference type="ARBA" id="ARBA00010992"/>
    </source>
</evidence>
<evidence type="ECO:0000313" key="11">
    <source>
        <dbReference type="Proteomes" id="UP000000925"/>
    </source>
</evidence>
<evidence type="ECO:0000313" key="10">
    <source>
        <dbReference type="EMBL" id="ADE53405.1"/>
    </source>
</evidence>